<name>A0A6N6W1W3_9BURK</name>
<dbReference type="GO" id="GO:0003700">
    <property type="term" value="F:DNA-binding transcription factor activity"/>
    <property type="evidence" value="ECO:0007669"/>
    <property type="project" value="InterPro"/>
</dbReference>
<dbReference type="GO" id="GO:0097367">
    <property type="term" value="F:carbohydrate derivative binding"/>
    <property type="evidence" value="ECO:0007669"/>
    <property type="project" value="InterPro"/>
</dbReference>
<dbReference type="OrthoDB" id="8713538at2"/>
<feature type="domain" description="HTH rpiR-type" evidence="1">
    <location>
        <begin position="44"/>
        <end position="120"/>
    </location>
</feature>
<dbReference type="InterPro" id="IPR000281">
    <property type="entry name" value="HTH_RpiR"/>
</dbReference>
<dbReference type="InterPro" id="IPR009057">
    <property type="entry name" value="Homeodomain-like_sf"/>
</dbReference>
<evidence type="ECO:0000313" key="2">
    <source>
        <dbReference type="EMBL" id="KAE8754231.1"/>
    </source>
</evidence>
<dbReference type="InterPro" id="IPR036388">
    <property type="entry name" value="WH-like_DNA-bd_sf"/>
</dbReference>
<proteinExistence type="predicted"/>
<dbReference type="Pfam" id="PF01418">
    <property type="entry name" value="HTH_6"/>
    <property type="match status" value="1"/>
</dbReference>
<evidence type="ECO:0000313" key="3">
    <source>
        <dbReference type="Proteomes" id="UP000463700"/>
    </source>
</evidence>
<comment type="caution">
    <text evidence="2">The sequence shown here is derived from an EMBL/GenBank/DDBJ whole genome shotgun (WGS) entry which is preliminary data.</text>
</comment>
<dbReference type="Proteomes" id="UP000463700">
    <property type="component" value="Unassembled WGS sequence"/>
</dbReference>
<dbReference type="Gene3D" id="1.10.10.10">
    <property type="entry name" value="Winged helix-like DNA-binding domain superfamily/Winged helix DNA-binding domain"/>
    <property type="match status" value="1"/>
</dbReference>
<dbReference type="Gene3D" id="3.40.50.10490">
    <property type="entry name" value="Glucose-6-phosphate isomerase like protein, domain 1"/>
    <property type="match status" value="1"/>
</dbReference>
<dbReference type="PROSITE" id="PS51071">
    <property type="entry name" value="HTH_RPIR"/>
    <property type="match status" value="1"/>
</dbReference>
<dbReference type="SUPFAM" id="SSF46689">
    <property type="entry name" value="Homeodomain-like"/>
    <property type="match status" value="1"/>
</dbReference>
<gene>
    <name evidence="2" type="ORF">FSO04_40795</name>
</gene>
<dbReference type="PANTHER" id="PTHR30514">
    <property type="entry name" value="GLUCOKINASE"/>
    <property type="match status" value="1"/>
</dbReference>
<accession>A0A6N6W1W3</accession>
<dbReference type="EMBL" id="VOSW01000138">
    <property type="protein sequence ID" value="KAE8754231.1"/>
    <property type="molecule type" value="Genomic_DNA"/>
</dbReference>
<dbReference type="SUPFAM" id="SSF53697">
    <property type="entry name" value="SIS domain"/>
    <property type="match status" value="1"/>
</dbReference>
<dbReference type="AlphaFoldDB" id="A0A6N6W1W3"/>
<protein>
    <recommendedName>
        <fullName evidence="1">HTH rpiR-type domain-containing protein</fullName>
    </recommendedName>
</protein>
<sequence length="288" mass="31550">MKIGLATPKLPASLGETLDSKMISVVGTTKNTNSVARILMDPTSTFSEYIEESFARLTPAQQQMARYILDHKEQVAFRTAKQLAEDTGQSDAAVIRFAQAIGYGGYMALRESLRESLLQRVGESGIPEQSGLKNEQELKCAVFETDAALVQQTARRNADETVSHVANMIVGARRVYISAHGTSYSLAFSDAVESLHRKRRGLQHGQWRPSRPASRRWQGGCVHPDRVSALLAVHDRSHEGGPRCGRADCSNHRSRFVSARRNSRQNALCSALGQLASLVVASGHAHLD</sequence>
<evidence type="ECO:0000259" key="1">
    <source>
        <dbReference type="PROSITE" id="PS51071"/>
    </source>
</evidence>
<dbReference type="GO" id="GO:1901135">
    <property type="term" value="P:carbohydrate derivative metabolic process"/>
    <property type="evidence" value="ECO:0007669"/>
    <property type="project" value="InterPro"/>
</dbReference>
<reference evidence="2 3" key="1">
    <citation type="journal article" date="2020" name="Int. J. Syst. Evol. Microbiol.">
        <title>Paraburkholderia madseniana sp. nov., a phenolic acid-degrading bacterium isolated from acidic forest soil.</title>
        <authorList>
            <person name="Wilhelm R.C."/>
            <person name="Murphy S.J.L."/>
            <person name="Feriancek N.M."/>
            <person name="Karasz D.C."/>
            <person name="DeRito C.M."/>
            <person name="Newman J.D."/>
            <person name="Buckley D.H."/>
        </authorList>
    </citation>
    <scope>NUCLEOTIDE SEQUENCE [LARGE SCALE GENOMIC DNA]</scope>
    <source>
        <strain evidence="2 3">RP11</strain>
    </source>
</reference>
<dbReference type="PANTHER" id="PTHR30514:SF18">
    <property type="entry name" value="RPIR-FAMILY TRANSCRIPTIONAL REGULATOR"/>
    <property type="match status" value="1"/>
</dbReference>
<dbReference type="InterPro" id="IPR047640">
    <property type="entry name" value="RpiR-like"/>
</dbReference>
<organism evidence="2 3">
    <name type="scientific">Paraburkholderia madseniana</name>
    <dbReference type="NCBI Taxonomy" id="2599607"/>
    <lineage>
        <taxon>Bacteria</taxon>
        <taxon>Pseudomonadati</taxon>
        <taxon>Pseudomonadota</taxon>
        <taxon>Betaproteobacteria</taxon>
        <taxon>Burkholderiales</taxon>
        <taxon>Burkholderiaceae</taxon>
        <taxon>Paraburkholderia</taxon>
    </lineage>
</organism>
<dbReference type="GO" id="GO:0003677">
    <property type="term" value="F:DNA binding"/>
    <property type="evidence" value="ECO:0007669"/>
    <property type="project" value="InterPro"/>
</dbReference>
<dbReference type="InterPro" id="IPR046348">
    <property type="entry name" value="SIS_dom_sf"/>
</dbReference>